<dbReference type="GO" id="GO:0009252">
    <property type="term" value="P:peptidoglycan biosynthetic process"/>
    <property type="evidence" value="ECO:0007669"/>
    <property type="project" value="UniProtKB-UniRule"/>
</dbReference>
<evidence type="ECO:0000256" key="12">
    <source>
        <dbReference type="ARBA" id="ARBA00022960"/>
    </source>
</evidence>
<dbReference type="InterPro" id="IPR036635">
    <property type="entry name" value="MurB_C_sf"/>
</dbReference>
<feature type="active site" evidence="19">
    <location>
        <position position="167"/>
    </location>
</feature>
<comment type="subcellular location">
    <subcellularLocation>
        <location evidence="3 19">Cytoplasm</location>
    </subcellularLocation>
</comment>
<comment type="caution">
    <text evidence="21">The sequence shown here is derived from an EMBL/GenBank/DDBJ whole genome shotgun (WGS) entry which is preliminary data.</text>
</comment>
<dbReference type="GO" id="GO:0051301">
    <property type="term" value="P:cell division"/>
    <property type="evidence" value="ECO:0007669"/>
    <property type="project" value="UniProtKB-KW"/>
</dbReference>
<feature type="active site" evidence="19">
    <location>
        <position position="285"/>
    </location>
</feature>
<dbReference type="Gene3D" id="3.30.43.10">
    <property type="entry name" value="Uridine Diphospho-n-acetylenolpyruvylglucosamine Reductase, domain 2"/>
    <property type="match status" value="1"/>
</dbReference>
<dbReference type="GO" id="GO:0071555">
    <property type="term" value="P:cell wall organization"/>
    <property type="evidence" value="ECO:0007669"/>
    <property type="project" value="UniProtKB-KW"/>
</dbReference>
<proteinExistence type="inferred from homology"/>
<evidence type="ECO:0000256" key="17">
    <source>
        <dbReference type="ARBA" id="ARBA00031026"/>
    </source>
</evidence>
<dbReference type="NCBIfam" id="TIGR00179">
    <property type="entry name" value="murB"/>
    <property type="match status" value="1"/>
</dbReference>
<reference evidence="21 22" key="1">
    <citation type="submission" date="2015-11" db="EMBL/GenBank/DDBJ databases">
        <title>Evidence for parallel genomic evolution in an endosymbiosis of termite gut flagellates.</title>
        <authorList>
            <person name="Zheng H."/>
        </authorList>
    </citation>
    <scope>NUCLEOTIDE SEQUENCE [LARGE SCALE GENOMIC DNA]</scope>
    <source>
        <strain evidence="21 22">CET450</strain>
    </source>
</reference>
<evidence type="ECO:0000256" key="2">
    <source>
        <dbReference type="ARBA" id="ARBA00003921"/>
    </source>
</evidence>
<gene>
    <name evidence="19" type="primary">murB</name>
    <name evidence="21" type="ORF">ATZ36_14260</name>
</gene>
<evidence type="ECO:0000313" key="22">
    <source>
        <dbReference type="Proteomes" id="UP000095237"/>
    </source>
</evidence>
<comment type="catalytic activity">
    <reaction evidence="18 19">
        <text>UDP-N-acetyl-alpha-D-muramate + NADP(+) = UDP-N-acetyl-3-O-(1-carboxyvinyl)-alpha-D-glucosamine + NADPH + H(+)</text>
        <dbReference type="Rhea" id="RHEA:12248"/>
        <dbReference type="ChEBI" id="CHEBI:15378"/>
        <dbReference type="ChEBI" id="CHEBI:57783"/>
        <dbReference type="ChEBI" id="CHEBI:58349"/>
        <dbReference type="ChEBI" id="CHEBI:68483"/>
        <dbReference type="ChEBI" id="CHEBI:70757"/>
        <dbReference type="EC" id="1.3.1.98"/>
    </reaction>
</comment>
<comment type="pathway">
    <text evidence="4 19">Cell wall biogenesis; peptidoglycan biosynthesis.</text>
</comment>
<comment type="function">
    <text evidence="2 19">Cell wall formation.</text>
</comment>
<evidence type="ECO:0000256" key="9">
    <source>
        <dbReference type="ARBA" id="ARBA00022630"/>
    </source>
</evidence>
<dbReference type="InterPro" id="IPR016166">
    <property type="entry name" value="FAD-bd_PCMH"/>
</dbReference>
<dbReference type="HAMAP" id="MF_00037">
    <property type="entry name" value="MurB"/>
    <property type="match status" value="1"/>
</dbReference>
<keyword evidence="22" id="KW-1185">Reference proteome</keyword>
<dbReference type="InterPro" id="IPR006094">
    <property type="entry name" value="Oxid_FAD_bind_N"/>
</dbReference>
<dbReference type="NCBIfam" id="NF010480">
    <property type="entry name" value="PRK13905.1"/>
    <property type="match status" value="1"/>
</dbReference>
<dbReference type="Gene3D" id="3.90.78.10">
    <property type="entry name" value="UDP-N-acetylenolpyruvoylglucosamine reductase, C-terminal domain"/>
    <property type="match status" value="1"/>
</dbReference>
<dbReference type="PROSITE" id="PS51387">
    <property type="entry name" value="FAD_PCMH"/>
    <property type="match status" value="1"/>
</dbReference>
<evidence type="ECO:0000256" key="5">
    <source>
        <dbReference type="ARBA" id="ARBA00012518"/>
    </source>
</evidence>
<evidence type="ECO:0000256" key="13">
    <source>
        <dbReference type="ARBA" id="ARBA00022984"/>
    </source>
</evidence>
<dbReference type="EMBL" id="LNVX01000188">
    <property type="protein sequence ID" value="OEG71526.1"/>
    <property type="molecule type" value="Genomic_DNA"/>
</dbReference>
<accession>A0A1E5IM27</accession>
<evidence type="ECO:0000256" key="18">
    <source>
        <dbReference type="ARBA" id="ARBA00048914"/>
    </source>
</evidence>
<organism evidence="21 22">
    <name type="scientific">Endomicrobium trichonymphae</name>
    <dbReference type="NCBI Taxonomy" id="1408204"/>
    <lineage>
        <taxon>Bacteria</taxon>
        <taxon>Pseudomonadati</taxon>
        <taxon>Elusimicrobiota</taxon>
        <taxon>Endomicrobiia</taxon>
        <taxon>Endomicrobiales</taxon>
        <taxon>Endomicrobiaceae</taxon>
        <taxon>Candidatus Endomicrobiellum</taxon>
    </lineage>
</organism>
<keyword evidence="12 19" id="KW-0133">Cell shape</keyword>
<keyword evidence="10 19" id="KW-0274">FAD</keyword>
<evidence type="ECO:0000313" key="21">
    <source>
        <dbReference type="EMBL" id="OEG71526.1"/>
    </source>
</evidence>
<keyword evidence="9 19" id="KW-0285">Flavoprotein</keyword>
<dbReference type="Gene3D" id="3.30.465.10">
    <property type="match status" value="1"/>
</dbReference>
<evidence type="ECO:0000256" key="4">
    <source>
        <dbReference type="ARBA" id="ARBA00004752"/>
    </source>
</evidence>
<dbReference type="GO" id="GO:0071949">
    <property type="term" value="F:FAD binding"/>
    <property type="evidence" value="ECO:0007669"/>
    <property type="project" value="InterPro"/>
</dbReference>
<evidence type="ECO:0000256" key="8">
    <source>
        <dbReference type="ARBA" id="ARBA00022618"/>
    </source>
</evidence>
<keyword evidence="16 19" id="KW-0961">Cell wall biogenesis/degradation</keyword>
<dbReference type="InterPro" id="IPR036318">
    <property type="entry name" value="FAD-bd_PCMH-like_sf"/>
</dbReference>
<evidence type="ECO:0000256" key="3">
    <source>
        <dbReference type="ARBA" id="ARBA00004496"/>
    </source>
</evidence>
<dbReference type="GO" id="GO:0008762">
    <property type="term" value="F:UDP-N-acetylmuramate dehydrogenase activity"/>
    <property type="evidence" value="ECO:0007669"/>
    <property type="project" value="UniProtKB-UniRule"/>
</dbReference>
<evidence type="ECO:0000259" key="20">
    <source>
        <dbReference type="PROSITE" id="PS51387"/>
    </source>
</evidence>
<keyword evidence="14 19" id="KW-0560">Oxidoreductase</keyword>
<evidence type="ECO:0000256" key="16">
    <source>
        <dbReference type="ARBA" id="ARBA00023316"/>
    </source>
</evidence>
<evidence type="ECO:0000256" key="6">
    <source>
        <dbReference type="ARBA" id="ARBA00015188"/>
    </source>
</evidence>
<comment type="cofactor">
    <cofactor evidence="1 19">
        <name>FAD</name>
        <dbReference type="ChEBI" id="CHEBI:57692"/>
    </cofactor>
</comment>
<keyword evidence="8 19" id="KW-0132">Cell division</keyword>
<dbReference type="Proteomes" id="UP000095237">
    <property type="component" value="Unassembled WGS sequence"/>
</dbReference>
<dbReference type="InterPro" id="IPR003170">
    <property type="entry name" value="MurB"/>
</dbReference>
<name>A0A1E5IM27_ENDTX</name>
<feature type="active site" description="Proton donor" evidence="19">
    <location>
        <position position="215"/>
    </location>
</feature>
<dbReference type="PANTHER" id="PTHR21071">
    <property type="entry name" value="UDP-N-ACETYLENOLPYRUVOYLGLUCOSAMINE REDUCTASE"/>
    <property type="match status" value="1"/>
</dbReference>
<keyword evidence="15 19" id="KW-0131">Cell cycle</keyword>
<comment type="similarity">
    <text evidence="19">Belongs to the MurB family.</text>
</comment>
<evidence type="ECO:0000256" key="14">
    <source>
        <dbReference type="ARBA" id="ARBA00023002"/>
    </source>
</evidence>
<dbReference type="InterPro" id="IPR011601">
    <property type="entry name" value="MurB_C"/>
</dbReference>
<dbReference type="UniPathway" id="UPA00219"/>
<evidence type="ECO:0000256" key="11">
    <source>
        <dbReference type="ARBA" id="ARBA00022857"/>
    </source>
</evidence>
<keyword evidence="7 19" id="KW-0963">Cytoplasm</keyword>
<keyword evidence="13 19" id="KW-0573">Peptidoglycan synthesis</keyword>
<feature type="domain" description="FAD-binding PCMH-type" evidence="20">
    <location>
        <begin position="25"/>
        <end position="186"/>
    </location>
</feature>
<dbReference type="AlphaFoldDB" id="A0A1E5IM27"/>
<dbReference type="GO" id="GO:0008360">
    <property type="term" value="P:regulation of cell shape"/>
    <property type="evidence" value="ECO:0007669"/>
    <property type="project" value="UniProtKB-KW"/>
</dbReference>
<evidence type="ECO:0000256" key="15">
    <source>
        <dbReference type="ARBA" id="ARBA00023306"/>
    </source>
</evidence>
<evidence type="ECO:0000256" key="19">
    <source>
        <dbReference type="HAMAP-Rule" id="MF_00037"/>
    </source>
</evidence>
<dbReference type="InterPro" id="IPR016169">
    <property type="entry name" value="FAD-bd_PCMH_sub2"/>
</dbReference>
<dbReference type="InterPro" id="IPR016167">
    <property type="entry name" value="FAD-bd_PCMH_sub1"/>
</dbReference>
<dbReference type="SUPFAM" id="SSF56176">
    <property type="entry name" value="FAD-binding/transporter-associated domain-like"/>
    <property type="match status" value="1"/>
</dbReference>
<sequence length="290" mass="31409">MIETLSSLGCRVLKGEPLSMHCSFKIGGPADFFIEIPNEPALSEFLKIISDGRFYILGGGTNILFSDEGYRGTIVRLTGDFKEISVSGDEILCGGGALLSDVLKIACENGLTGLECAAGILGTVGGAVYGNAGRRDKWISGAVKSVEVYKNLKKELINREKAVFGYRKSGFENCIISKAIFSLKKDIKKDSLEEISENMQKRLETQPLNMPNAGSIFKNPDGFSVGKLIEEADLKGKCAGKAQISELHGNFIVNTGGAFAEDVLALIDLVKEKIKEKFDISLETEIKIIK</sequence>
<dbReference type="Pfam" id="PF01565">
    <property type="entry name" value="FAD_binding_4"/>
    <property type="match status" value="1"/>
</dbReference>
<dbReference type="EC" id="1.3.1.98" evidence="5 19"/>
<protein>
    <recommendedName>
        <fullName evidence="6 19">UDP-N-acetylenolpyruvoylglucosamine reductase</fullName>
        <ecNumber evidence="5 19">1.3.1.98</ecNumber>
    </recommendedName>
    <alternativeName>
        <fullName evidence="17 19">UDP-N-acetylmuramate dehydrogenase</fullName>
    </alternativeName>
</protein>
<dbReference type="PANTHER" id="PTHR21071:SF4">
    <property type="entry name" value="UDP-N-ACETYLENOLPYRUVOYLGLUCOSAMINE REDUCTASE"/>
    <property type="match status" value="1"/>
</dbReference>
<evidence type="ECO:0000256" key="1">
    <source>
        <dbReference type="ARBA" id="ARBA00001974"/>
    </source>
</evidence>
<evidence type="ECO:0000256" key="10">
    <source>
        <dbReference type="ARBA" id="ARBA00022827"/>
    </source>
</evidence>
<dbReference type="SUPFAM" id="SSF56194">
    <property type="entry name" value="Uridine diphospho-N-Acetylenolpyruvylglucosamine reductase, MurB, C-terminal domain"/>
    <property type="match status" value="1"/>
</dbReference>
<dbReference type="Pfam" id="PF02873">
    <property type="entry name" value="MurB_C"/>
    <property type="match status" value="1"/>
</dbReference>
<dbReference type="GO" id="GO:0005829">
    <property type="term" value="C:cytosol"/>
    <property type="evidence" value="ECO:0007669"/>
    <property type="project" value="TreeGrafter"/>
</dbReference>
<keyword evidence="11 19" id="KW-0521">NADP</keyword>
<evidence type="ECO:0000256" key="7">
    <source>
        <dbReference type="ARBA" id="ARBA00022490"/>
    </source>
</evidence>